<keyword evidence="6" id="KW-0808">Transferase</keyword>
<evidence type="ECO:0000259" key="12">
    <source>
        <dbReference type="PROSITE" id="PS50885"/>
    </source>
</evidence>
<dbReference type="PROSITE" id="PS50109">
    <property type="entry name" value="HIS_KIN"/>
    <property type="match status" value="1"/>
</dbReference>
<evidence type="ECO:0000256" key="8">
    <source>
        <dbReference type="ARBA" id="ARBA00022777"/>
    </source>
</evidence>
<dbReference type="Gene3D" id="6.10.340.10">
    <property type="match status" value="1"/>
</dbReference>
<evidence type="ECO:0000256" key="10">
    <source>
        <dbReference type="SAM" id="Phobius"/>
    </source>
</evidence>
<keyword evidence="8 13" id="KW-0418">Kinase</keyword>
<organism evidence="13 14">
    <name type="scientific">Stenotrophomonas geniculata N1</name>
    <dbReference type="NCBI Taxonomy" id="1167641"/>
    <lineage>
        <taxon>Bacteria</taxon>
        <taxon>Pseudomonadati</taxon>
        <taxon>Pseudomonadota</taxon>
        <taxon>Gammaproteobacteria</taxon>
        <taxon>Lysobacterales</taxon>
        <taxon>Lysobacteraceae</taxon>
        <taxon>Stenotrophomonas</taxon>
    </lineage>
</organism>
<dbReference type="PROSITE" id="PS50885">
    <property type="entry name" value="HAMP"/>
    <property type="match status" value="1"/>
</dbReference>
<dbReference type="Gene3D" id="1.10.287.130">
    <property type="match status" value="1"/>
</dbReference>
<dbReference type="EMBL" id="AJLO02000029">
    <property type="protein sequence ID" value="KOE98385.1"/>
    <property type="molecule type" value="Genomic_DNA"/>
</dbReference>
<dbReference type="InterPro" id="IPR036890">
    <property type="entry name" value="HATPase_C_sf"/>
</dbReference>
<dbReference type="Gene3D" id="3.30.565.10">
    <property type="entry name" value="Histidine kinase-like ATPase, C-terminal domain"/>
    <property type="match status" value="1"/>
</dbReference>
<feature type="transmembrane region" description="Helical" evidence="10">
    <location>
        <begin position="60"/>
        <end position="82"/>
    </location>
</feature>
<evidence type="ECO:0000256" key="9">
    <source>
        <dbReference type="ARBA" id="ARBA00022840"/>
    </source>
</evidence>
<feature type="domain" description="HAMP" evidence="12">
    <location>
        <begin position="83"/>
        <end position="137"/>
    </location>
</feature>
<dbReference type="InterPro" id="IPR036097">
    <property type="entry name" value="HisK_dim/P_sf"/>
</dbReference>
<dbReference type="PANTHER" id="PTHR44936">
    <property type="entry name" value="SENSOR PROTEIN CREC"/>
    <property type="match status" value="1"/>
</dbReference>
<dbReference type="PRINTS" id="PR00344">
    <property type="entry name" value="BCTRLSENSOR"/>
</dbReference>
<dbReference type="InterPro" id="IPR003660">
    <property type="entry name" value="HAMP_dom"/>
</dbReference>
<dbReference type="PANTHER" id="PTHR44936:SF10">
    <property type="entry name" value="SENSOR PROTEIN RSTB"/>
    <property type="match status" value="1"/>
</dbReference>
<evidence type="ECO:0000256" key="2">
    <source>
        <dbReference type="ARBA" id="ARBA00004651"/>
    </source>
</evidence>
<keyword evidence="9" id="KW-0067">ATP-binding</keyword>
<keyword evidence="10" id="KW-0472">Membrane</keyword>
<dbReference type="CDD" id="cd00082">
    <property type="entry name" value="HisKA"/>
    <property type="match status" value="1"/>
</dbReference>
<dbReference type="RefSeq" id="WP_010482547.1">
    <property type="nucleotide sequence ID" value="NZ_AJLO02000029.1"/>
</dbReference>
<evidence type="ECO:0000313" key="14">
    <source>
        <dbReference type="Proteomes" id="UP000036890"/>
    </source>
</evidence>
<evidence type="ECO:0000259" key="11">
    <source>
        <dbReference type="PROSITE" id="PS50109"/>
    </source>
</evidence>
<protein>
    <recommendedName>
        <fullName evidence="3">histidine kinase</fullName>
        <ecNumber evidence="3">2.7.13.3</ecNumber>
    </recommendedName>
</protein>
<gene>
    <name evidence="13" type="ORF">W7K_14975</name>
</gene>
<dbReference type="CDD" id="cd00075">
    <property type="entry name" value="HATPase"/>
    <property type="match status" value="1"/>
</dbReference>
<comment type="caution">
    <text evidence="13">The sequence shown here is derived from an EMBL/GenBank/DDBJ whole genome shotgun (WGS) entry which is preliminary data.</text>
</comment>
<keyword evidence="10" id="KW-0812">Transmembrane</keyword>
<evidence type="ECO:0000256" key="1">
    <source>
        <dbReference type="ARBA" id="ARBA00000085"/>
    </source>
</evidence>
<feature type="domain" description="Histidine kinase" evidence="11">
    <location>
        <begin position="145"/>
        <end position="358"/>
    </location>
</feature>
<dbReference type="OrthoDB" id="9804645at2"/>
<dbReference type="InterPro" id="IPR004358">
    <property type="entry name" value="Sig_transdc_His_kin-like_C"/>
</dbReference>
<dbReference type="EC" id="2.7.13.3" evidence="3"/>
<sequence>MARLRRSGLSRHIIISMSLMVIGVIVMMILSSWLLYAVLVEFFPGSTEEPESWLPTGPELAWMVGVILTGLALAIAASFRLAHRILSPLNSLVDSVRALAGGDLGARASVEENSPGEVATLVEDFNAMARRLQHMESERAMWHAAIAHELRTPVTILRGRLQGLAEGVFQPDESQFRSLLAQVEGLSRLIEDLRVLSLSDNARLDVRRARTDVVAEVHSVMTLVDPQFRAAGFVLELETSREEHNAHCDPTRLRQALLALLENARRYASPGKVRIAVHDTPGHVQVAIEDEGPGIDPELHADIFSPFMRADGSRSRQGGGSGLGLAVVKAIADAHGGRVYCTAGDAGGSRFVIELPRQ</sequence>
<accession>A0A0L8A7V5</accession>
<dbReference type="Pfam" id="PF00672">
    <property type="entry name" value="HAMP"/>
    <property type="match status" value="1"/>
</dbReference>
<dbReference type="GO" id="GO:0000155">
    <property type="term" value="F:phosphorelay sensor kinase activity"/>
    <property type="evidence" value="ECO:0007669"/>
    <property type="project" value="InterPro"/>
</dbReference>
<evidence type="ECO:0000256" key="3">
    <source>
        <dbReference type="ARBA" id="ARBA00012438"/>
    </source>
</evidence>
<keyword evidence="5" id="KW-0597">Phosphoprotein</keyword>
<keyword evidence="10" id="KW-1133">Transmembrane helix</keyword>
<dbReference type="GO" id="GO:0005524">
    <property type="term" value="F:ATP binding"/>
    <property type="evidence" value="ECO:0007669"/>
    <property type="project" value="UniProtKB-KW"/>
</dbReference>
<dbReference type="FunFam" id="3.30.565.10:FF:000006">
    <property type="entry name" value="Sensor histidine kinase WalK"/>
    <property type="match status" value="1"/>
</dbReference>
<dbReference type="InterPro" id="IPR003594">
    <property type="entry name" value="HATPase_dom"/>
</dbReference>
<dbReference type="CDD" id="cd06225">
    <property type="entry name" value="HAMP"/>
    <property type="match status" value="1"/>
</dbReference>
<feature type="transmembrane region" description="Helical" evidence="10">
    <location>
        <begin position="12"/>
        <end position="40"/>
    </location>
</feature>
<comment type="subcellular location">
    <subcellularLocation>
        <location evidence="2">Cell membrane</location>
        <topology evidence="2">Multi-pass membrane protein</topology>
    </subcellularLocation>
</comment>
<reference evidence="13 14" key="1">
    <citation type="journal article" date="2012" name="J. Bacteriol.">
        <title>Genome sequence of a novel nicotine-degrading strain, Pseudomonas geniculata N1.</title>
        <authorList>
            <person name="Tang H."/>
            <person name="Yu H."/>
            <person name="Tai C."/>
            <person name="Huang K."/>
            <person name="Liu Y."/>
            <person name="Wang L."/>
            <person name="Yao Y."/>
            <person name="Wu G."/>
            <person name="Xu P."/>
        </authorList>
    </citation>
    <scope>NUCLEOTIDE SEQUENCE [LARGE SCALE GENOMIC DNA]</scope>
    <source>
        <strain evidence="13 14">N1</strain>
    </source>
</reference>
<dbReference type="Pfam" id="PF02518">
    <property type="entry name" value="HATPase_c"/>
    <property type="match status" value="1"/>
</dbReference>
<evidence type="ECO:0000256" key="7">
    <source>
        <dbReference type="ARBA" id="ARBA00022741"/>
    </source>
</evidence>
<dbReference type="Proteomes" id="UP000036890">
    <property type="component" value="Unassembled WGS sequence"/>
</dbReference>
<dbReference type="SUPFAM" id="SSF158472">
    <property type="entry name" value="HAMP domain-like"/>
    <property type="match status" value="1"/>
</dbReference>
<evidence type="ECO:0000313" key="13">
    <source>
        <dbReference type="EMBL" id="KOE98385.1"/>
    </source>
</evidence>
<name>A0A0L8A7V5_9GAMM</name>
<evidence type="ECO:0000256" key="6">
    <source>
        <dbReference type="ARBA" id="ARBA00022679"/>
    </source>
</evidence>
<dbReference type="InterPro" id="IPR005467">
    <property type="entry name" value="His_kinase_dom"/>
</dbReference>
<proteinExistence type="predicted"/>
<evidence type="ECO:0000256" key="5">
    <source>
        <dbReference type="ARBA" id="ARBA00022553"/>
    </source>
</evidence>
<dbReference type="SUPFAM" id="SSF55874">
    <property type="entry name" value="ATPase domain of HSP90 chaperone/DNA topoisomerase II/histidine kinase"/>
    <property type="match status" value="1"/>
</dbReference>
<evidence type="ECO:0000256" key="4">
    <source>
        <dbReference type="ARBA" id="ARBA00022475"/>
    </source>
</evidence>
<dbReference type="InterPro" id="IPR050980">
    <property type="entry name" value="2C_sensor_his_kinase"/>
</dbReference>
<dbReference type="SMART" id="SM00388">
    <property type="entry name" value="HisKA"/>
    <property type="match status" value="1"/>
</dbReference>
<dbReference type="GO" id="GO:0005886">
    <property type="term" value="C:plasma membrane"/>
    <property type="evidence" value="ECO:0007669"/>
    <property type="project" value="UniProtKB-SubCell"/>
</dbReference>
<keyword evidence="4" id="KW-1003">Cell membrane</keyword>
<dbReference type="SUPFAM" id="SSF47384">
    <property type="entry name" value="Homodimeric domain of signal transducing histidine kinase"/>
    <property type="match status" value="1"/>
</dbReference>
<dbReference type="SMART" id="SM00304">
    <property type="entry name" value="HAMP"/>
    <property type="match status" value="1"/>
</dbReference>
<dbReference type="InterPro" id="IPR003661">
    <property type="entry name" value="HisK_dim/P_dom"/>
</dbReference>
<dbReference type="Pfam" id="PF00512">
    <property type="entry name" value="HisKA"/>
    <property type="match status" value="1"/>
</dbReference>
<dbReference type="AlphaFoldDB" id="A0A0L8A7V5"/>
<dbReference type="SMART" id="SM00387">
    <property type="entry name" value="HATPase_c"/>
    <property type="match status" value="1"/>
</dbReference>
<keyword evidence="7" id="KW-0547">Nucleotide-binding</keyword>
<comment type="catalytic activity">
    <reaction evidence="1">
        <text>ATP + protein L-histidine = ADP + protein N-phospho-L-histidine.</text>
        <dbReference type="EC" id="2.7.13.3"/>
    </reaction>
</comment>